<proteinExistence type="predicted"/>
<sequence>MTPEKLLRHLQNSIVVSVDLPHTDRAHAPRWHAARDALRHIRGSAFTLIVN</sequence>
<dbReference type="Proteomes" id="UP000273854">
    <property type="component" value="Unassembled WGS sequence"/>
</dbReference>
<evidence type="ECO:0000313" key="1">
    <source>
        <dbReference type="EMBL" id="RMT76411.1"/>
    </source>
</evidence>
<comment type="caution">
    <text evidence="1">The sequence shown here is derived from an EMBL/GenBank/DDBJ whole genome shotgun (WGS) entry which is preliminary data.</text>
</comment>
<name>A0A3M5NVS5_PSEVI</name>
<dbReference type="AlphaFoldDB" id="A0A3M5NVS5"/>
<accession>A0A3M5NVS5</accession>
<reference evidence="1 2" key="1">
    <citation type="submission" date="2018-08" db="EMBL/GenBank/DDBJ databases">
        <title>Recombination of ecologically and evolutionarily significant loci maintains genetic cohesion in the Pseudomonas syringae species complex.</title>
        <authorList>
            <person name="Dillon M."/>
            <person name="Thakur S."/>
            <person name="Almeida R.N.D."/>
            <person name="Weir B.S."/>
            <person name="Guttman D.S."/>
        </authorList>
    </citation>
    <scope>NUCLEOTIDE SEQUENCE [LARGE SCALE GENOMIC DNA]</scope>
    <source>
        <strain evidence="1 2">ICMP 19473</strain>
    </source>
</reference>
<evidence type="ECO:0000313" key="2">
    <source>
        <dbReference type="Proteomes" id="UP000273854"/>
    </source>
</evidence>
<dbReference type="EMBL" id="RBTP01000079">
    <property type="protein sequence ID" value="RMT76411.1"/>
    <property type="molecule type" value="Genomic_DNA"/>
</dbReference>
<organism evidence="1 2">
    <name type="scientific">Pseudomonas viridiflava</name>
    <name type="common">Phytomonas viridiflava</name>
    <dbReference type="NCBI Taxonomy" id="33069"/>
    <lineage>
        <taxon>Bacteria</taxon>
        <taxon>Pseudomonadati</taxon>
        <taxon>Pseudomonadota</taxon>
        <taxon>Gammaproteobacteria</taxon>
        <taxon>Pseudomonadales</taxon>
        <taxon>Pseudomonadaceae</taxon>
        <taxon>Pseudomonas</taxon>
    </lineage>
</organism>
<protein>
    <submittedName>
        <fullName evidence="1">Uncharacterized protein</fullName>
    </submittedName>
</protein>
<gene>
    <name evidence="1" type="ORF">ALP40_00260</name>
</gene>